<feature type="repeat" description="ANK" evidence="3">
    <location>
        <begin position="1076"/>
        <end position="1096"/>
    </location>
</feature>
<evidence type="ECO:0000256" key="1">
    <source>
        <dbReference type="ARBA" id="ARBA00022737"/>
    </source>
</evidence>
<evidence type="ECO:0000256" key="4">
    <source>
        <dbReference type="SAM" id="MobiDB-lite"/>
    </source>
</evidence>
<feature type="compositionally biased region" description="Polar residues" evidence="4">
    <location>
        <begin position="1"/>
        <end position="10"/>
    </location>
</feature>
<dbReference type="InterPro" id="IPR056884">
    <property type="entry name" value="NPHP3-like_N"/>
</dbReference>
<evidence type="ECO:0000256" key="2">
    <source>
        <dbReference type="ARBA" id="ARBA00023043"/>
    </source>
</evidence>
<dbReference type="GO" id="GO:0009116">
    <property type="term" value="P:nucleoside metabolic process"/>
    <property type="evidence" value="ECO:0007669"/>
    <property type="project" value="InterPro"/>
</dbReference>
<keyword evidence="8" id="KW-1185">Reference proteome</keyword>
<proteinExistence type="predicted"/>
<reference evidence="7 8" key="1">
    <citation type="journal article" date="2018" name="PLoS Pathog.">
        <title>Evolution of structural diversity of trichothecenes, a family of toxins produced by plant pathogenic and entomopathogenic fungi.</title>
        <authorList>
            <person name="Proctor R.H."/>
            <person name="McCormick S.P."/>
            <person name="Kim H.S."/>
            <person name="Cardoza R.E."/>
            <person name="Stanley A.M."/>
            <person name="Lindo L."/>
            <person name="Kelly A."/>
            <person name="Brown D.W."/>
            <person name="Lee T."/>
            <person name="Vaughan M.M."/>
            <person name="Alexander N.J."/>
            <person name="Busman M."/>
            <person name="Gutierrez S."/>
        </authorList>
    </citation>
    <scope>NUCLEOTIDE SEQUENCE [LARGE SCALE GENOMIC DNA]</scope>
    <source>
        <strain evidence="7 8">NRRL 13405</strain>
    </source>
</reference>
<keyword evidence="2 3" id="KW-0040">ANK repeat</keyword>
<keyword evidence="1" id="KW-0677">Repeat</keyword>
<gene>
    <name evidence="7" type="ORF">FIE12Z_8823</name>
</gene>
<dbReference type="Gene3D" id="1.25.40.20">
    <property type="entry name" value="Ankyrin repeat-containing domain"/>
    <property type="match status" value="3"/>
</dbReference>
<dbReference type="SMART" id="SM00248">
    <property type="entry name" value="ANK"/>
    <property type="match status" value="8"/>
</dbReference>
<dbReference type="STRING" id="2594813.A0A395MGE6"/>
<dbReference type="Pfam" id="PF24883">
    <property type="entry name" value="NPHP3_N"/>
    <property type="match status" value="1"/>
</dbReference>
<feature type="repeat" description="ANK" evidence="3">
    <location>
        <begin position="904"/>
        <end position="937"/>
    </location>
</feature>
<dbReference type="InterPro" id="IPR027417">
    <property type="entry name" value="P-loop_NTPase"/>
</dbReference>
<dbReference type="PANTHER" id="PTHR24198:SF165">
    <property type="entry name" value="ANKYRIN REPEAT-CONTAINING PROTEIN-RELATED"/>
    <property type="match status" value="1"/>
</dbReference>
<dbReference type="InterPro" id="IPR036770">
    <property type="entry name" value="Ankyrin_rpt-contain_sf"/>
</dbReference>
<dbReference type="Proteomes" id="UP000265631">
    <property type="component" value="Unassembled WGS sequence"/>
</dbReference>
<feature type="domain" description="Nephrocystin 3-like N-terminal" evidence="6">
    <location>
        <begin position="422"/>
        <end position="583"/>
    </location>
</feature>
<evidence type="ECO:0000313" key="7">
    <source>
        <dbReference type="EMBL" id="RFN46936.1"/>
    </source>
</evidence>
<dbReference type="SUPFAM" id="SSF48403">
    <property type="entry name" value="Ankyrin repeat"/>
    <property type="match status" value="1"/>
</dbReference>
<feature type="repeat" description="ANK" evidence="3">
    <location>
        <begin position="1043"/>
        <end position="1069"/>
    </location>
</feature>
<feature type="repeat" description="ANK" evidence="3">
    <location>
        <begin position="1111"/>
        <end position="1152"/>
    </location>
</feature>
<dbReference type="SUPFAM" id="SSF52540">
    <property type="entry name" value="P-loop containing nucleoside triphosphate hydrolases"/>
    <property type="match status" value="1"/>
</dbReference>
<dbReference type="EMBL" id="PXXK01000278">
    <property type="protein sequence ID" value="RFN46936.1"/>
    <property type="molecule type" value="Genomic_DNA"/>
</dbReference>
<accession>A0A395MGE6</accession>
<comment type="caution">
    <text evidence="7">The sequence shown here is derived from an EMBL/GenBank/DDBJ whole genome shotgun (WGS) entry which is preliminary data.</text>
</comment>
<dbReference type="GO" id="GO:0003824">
    <property type="term" value="F:catalytic activity"/>
    <property type="evidence" value="ECO:0007669"/>
    <property type="project" value="InterPro"/>
</dbReference>
<evidence type="ECO:0000313" key="8">
    <source>
        <dbReference type="Proteomes" id="UP000265631"/>
    </source>
</evidence>
<dbReference type="Gene3D" id="3.40.50.1580">
    <property type="entry name" value="Nucleoside phosphorylase domain"/>
    <property type="match status" value="1"/>
</dbReference>
<name>A0A395MGE6_9HYPO</name>
<feature type="domain" description="GPI inositol-deacylase winged helix" evidence="5">
    <location>
        <begin position="693"/>
        <end position="768"/>
    </location>
</feature>
<dbReference type="AlphaFoldDB" id="A0A395MGE6"/>
<evidence type="ECO:0000256" key="3">
    <source>
        <dbReference type="PROSITE-ProRule" id="PRU00023"/>
    </source>
</evidence>
<protein>
    <submittedName>
        <fullName evidence="7">Ankyrin repeat protein</fullName>
    </submittedName>
</protein>
<feature type="region of interest" description="Disordered" evidence="4">
    <location>
        <begin position="1"/>
        <end position="22"/>
    </location>
</feature>
<evidence type="ECO:0000259" key="6">
    <source>
        <dbReference type="Pfam" id="PF24883"/>
    </source>
</evidence>
<dbReference type="PROSITE" id="PS50297">
    <property type="entry name" value="ANK_REP_REGION"/>
    <property type="match status" value="4"/>
</dbReference>
<dbReference type="InterPro" id="IPR054471">
    <property type="entry name" value="GPIID_WHD"/>
</dbReference>
<sequence length="1242" mass="141070">MAWDTSSSMDESQDTTGEREAEVYLPPEKYTVGWICALRCELKAARTMLDEEHVALRVQSEQDGNNYLLGRIGPHNVAITSLPQAGNNRGATAAKSMQTTFPNMKFCLMVGVGGGVPSKDPSWNDVRLGDIVVSEPTENSGGVIQYDMGKREIGGFVRRGTLNKPPGLLLAAMKTLHTTKNLSKGISDLVNDKLGDEEDPEEEWTYPKRAKDVLFNTDHYQTTKSTDLLVACGAALLLPATYLQVWREDYENRRSGFLWYLRYKPVRRTPRSTNTPRIHYGNIGSGNSVVKNAVERDELAKRDNVVCFEMEAAGIMDDFPCLVIRGISDYADSYKRWDWQPYAAAVAAAYGKKLLLTISPIGVQGMKAIGQIKHGVQRIDRRTKRLVRNQELQDEEKFLNWLAPIDHGSKHRDVLRQRQAETGQWVLESEKFQKWLCASKPETLLCPGMPGAGKTFIAATIIDHLQQRFRDDTNIAVVYIYCDFDRQNEQTADNLIATLVKQLARLRPGTLSRLYQDHQRNQTRPSWEEMLKTLHTVAATYTKIFLVVDAVDECQDYGTRKRFLQAIFDLQAQTRTNILGTSRHDTKIQQKFQNSAVLEIHARNQDIERYIDGNMHKLPDFVENNLGLCSKIKKEIIARVDGMFLLATLYLNLLIGQISENDLMEVSSMLPTGGKAYDETYDRCMERIERQIGKRRDLAKKLLAWVTCAERPLKESELEHALAVKIGQSSLDKGDIPQEMVEVCAGLVRIDHESREIRLVHFTTKEYFRRTQERWFPEAQYVIAMTCITYLGFDTFQSGICETEREMEARIRTNPFYYYAANYWDQHARHISQIQQDIALRFLTDSAKIEAYAQAMYATRNGRFIPWRDNRGKTGLHLVADCGLNNFAEILLQAGCELNTRDETEMTPLSIAATRGWTDIVRRLLMEKNVDVNAIDMNTRTPRTPLNIAAWQGHHSVVKKLLKHPAIEINFHQDSHGTALSIAAEKGHVETVNLLLKERNIDVNAREFYGQTALARAARAGKDEVVGLLLTAVDVDIDHVNCIGRTALMLASSEGNVAITKRLLEHGADWKKQCSFGKTALHVAAHGGHLEIVKLLATEKYRVILDIQDRDGRTALHLASWVSPWNRKRGKLGKDIVEILLANGADSRVKTFSGETAKDIAASRKKWGRHVQWNPARWKRLPNRYIEGRNGHGYVATEEPGDVWQNSQYDGNNSTYYDIYQQNTGRFRTRNEEALCRAFTRR</sequence>
<evidence type="ECO:0000259" key="5">
    <source>
        <dbReference type="Pfam" id="PF22939"/>
    </source>
</evidence>
<dbReference type="SUPFAM" id="SSF53167">
    <property type="entry name" value="Purine and uridine phosphorylases"/>
    <property type="match status" value="1"/>
</dbReference>
<dbReference type="PANTHER" id="PTHR24198">
    <property type="entry name" value="ANKYRIN REPEAT AND PROTEIN KINASE DOMAIN-CONTAINING PROTEIN"/>
    <property type="match status" value="1"/>
</dbReference>
<dbReference type="InterPro" id="IPR035994">
    <property type="entry name" value="Nucleoside_phosphorylase_sf"/>
</dbReference>
<dbReference type="PRINTS" id="PR01415">
    <property type="entry name" value="ANKYRIN"/>
</dbReference>
<dbReference type="PROSITE" id="PS50088">
    <property type="entry name" value="ANK_REPEAT"/>
    <property type="match status" value="5"/>
</dbReference>
<dbReference type="InterPro" id="IPR002110">
    <property type="entry name" value="Ankyrin_rpt"/>
</dbReference>
<organism evidence="7 8">
    <name type="scientific">Fusarium flagelliforme</name>
    <dbReference type="NCBI Taxonomy" id="2675880"/>
    <lineage>
        <taxon>Eukaryota</taxon>
        <taxon>Fungi</taxon>
        <taxon>Dikarya</taxon>
        <taxon>Ascomycota</taxon>
        <taxon>Pezizomycotina</taxon>
        <taxon>Sordariomycetes</taxon>
        <taxon>Hypocreomycetidae</taxon>
        <taxon>Hypocreales</taxon>
        <taxon>Nectriaceae</taxon>
        <taxon>Fusarium</taxon>
        <taxon>Fusarium incarnatum-equiseti species complex</taxon>
    </lineage>
</organism>
<dbReference type="Gene3D" id="3.40.50.300">
    <property type="entry name" value="P-loop containing nucleotide triphosphate hydrolases"/>
    <property type="match status" value="1"/>
</dbReference>
<dbReference type="Pfam" id="PF12796">
    <property type="entry name" value="Ank_2"/>
    <property type="match status" value="3"/>
</dbReference>
<feature type="repeat" description="ANK" evidence="3">
    <location>
        <begin position="871"/>
        <end position="903"/>
    </location>
</feature>
<dbReference type="Pfam" id="PF22939">
    <property type="entry name" value="WHD_GPIID"/>
    <property type="match status" value="1"/>
</dbReference>